<evidence type="ECO:0000313" key="1">
    <source>
        <dbReference type="Ensembl" id="ENSSORP00005027457.1"/>
    </source>
</evidence>
<dbReference type="AlphaFoldDB" id="A0A673AGE5"/>
<protein>
    <submittedName>
        <fullName evidence="1">Uncharacterized protein</fullName>
    </submittedName>
</protein>
<reference evidence="1" key="1">
    <citation type="submission" date="2019-06" db="EMBL/GenBank/DDBJ databases">
        <authorList>
            <consortium name="Wellcome Sanger Institute Data Sharing"/>
        </authorList>
    </citation>
    <scope>NUCLEOTIDE SEQUENCE [LARGE SCALE GENOMIC DNA]</scope>
</reference>
<dbReference type="PANTHER" id="PTHR19871:SF43">
    <property type="entry name" value="SI:CH211-212K18.6"/>
    <property type="match status" value="1"/>
</dbReference>
<dbReference type="Proteomes" id="UP000472271">
    <property type="component" value="Chromosome 18"/>
</dbReference>
<organism evidence="1 2">
    <name type="scientific">Sphaeramia orbicularis</name>
    <name type="common">orbiculate cardinalfish</name>
    <dbReference type="NCBI Taxonomy" id="375764"/>
    <lineage>
        <taxon>Eukaryota</taxon>
        <taxon>Metazoa</taxon>
        <taxon>Chordata</taxon>
        <taxon>Craniata</taxon>
        <taxon>Vertebrata</taxon>
        <taxon>Euteleostomi</taxon>
        <taxon>Actinopterygii</taxon>
        <taxon>Neopterygii</taxon>
        <taxon>Teleostei</taxon>
        <taxon>Neoteleostei</taxon>
        <taxon>Acanthomorphata</taxon>
        <taxon>Gobiaria</taxon>
        <taxon>Kurtiformes</taxon>
        <taxon>Apogonoidei</taxon>
        <taxon>Apogonidae</taxon>
        <taxon>Apogoninae</taxon>
        <taxon>Sphaeramia</taxon>
    </lineage>
</organism>
<keyword evidence="2" id="KW-1185">Reference proteome</keyword>
<name>A0A673AGE5_9TELE</name>
<reference evidence="1" key="2">
    <citation type="submission" date="2025-08" db="UniProtKB">
        <authorList>
            <consortium name="Ensembl"/>
        </authorList>
    </citation>
    <scope>IDENTIFICATION</scope>
</reference>
<proteinExistence type="predicted"/>
<sequence>MENVYPLLYLYCKQRGYDFSMVDLRCSVRNPFSEHHDTVQLHVESLQRCQGTLGPNFFVRYCLCYYVVIQKCRSSTNS</sequence>
<evidence type="ECO:0000313" key="2">
    <source>
        <dbReference type="Proteomes" id="UP000472271"/>
    </source>
</evidence>
<accession>A0A673AGE5</accession>
<dbReference type="PANTHER" id="PTHR19871">
    <property type="entry name" value="BETA TRANSDUCIN-RELATED PROTEIN"/>
    <property type="match status" value="1"/>
</dbReference>
<dbReference type="Ensembl" id="ENSSORT00005028245.1">
    <property type="protein sequence ID" value="ENSSORP00005027457.1"/>
    <property type="gene ID" value="ENSSORG00005013113.1"/>
</dbReference>
<dbReference type="InterPro" id="IPR052752">
    <property type="entry name" value="NACHT-WD_repeat"/>
</dbReference>
<reference evidence="1" key="3">
    <citation type="submission" date="2025-09" db="UniProtKB">
        <authorList>
            <consortium name="Ensembl"/>
        </authorList>
    </citation>
    <scope>IDENTIFICATION</scope>
</reference>
<dbReference type="InParanoid" id="A0A673AGE5"/>